<organism evidence="2 3">
    <name type="scientific">Acrobeloides nanus</name>
    <dbReference type="NCBI Taxonomy" id="290746"/>
    <lineage>
        <taxon>Eukaryota</taxon>
        <taxon>Metazoa</taxon>
        <taxon>Ecdysozoa</taxon>
        <taxon>Nematoda</taxon>
        <taxon>Chromadorea</taxon>
        <taxon>Rhabditida</taxon>
        <taxon>Tylenchina</taxon>
        <taxon>Cephalobomorpha</taxon>
        <taxon>Cephaloboidea</taxon>
        <taxon>Cephalobidae</taxon>
        <taxon>Acrobeloides</taxon>
    </lineage>
</organism>
<evidence type="ECO:0000313" key="3">
    <source>
        <dbReference type="WBParaSite" id="ACRNAN_scaffold21543.g26584.t1"/>
    </source>
</evidence>
<feature type="region of interest" description="Disordered" evidence="1">
    <location>
        <begin position="86"/>
        <end position="124"/>
    </location>
</feature>
<reference evidence="3" key="1">
    <citation type="submission" date="2022-11" db="UniProtKB">
        <authorList>
            <consortium name="WormBaseParasite"/>
        </authorList>
    </citation>
    <scope>IDENTIFICATION</scope>
</reference>
<protein>
    <submittedName>
        <fullName evidence="3">Uncharacterized protein</fullName>
    </submittedName>
</protein>
<dbReference type="WBParaSite" id="ACRNAN_scaffold21543.g26584.t1">
    <property type="protein sequence ID" value="ACRNAN_scaffold21543.g26584.t1"/>
    <property type="gene ID" value="ACRNAN_scaffold21543.g26584"/>
</dbReference>
<proteinExistence type="predicted"/>
<evidence type="ECO:0000313" key="2">
    <source>
        <dbReference type="Proteomes" id="UP000887540"/>
    </source>
</evidence>
<evidence type="ECO:0000256" key="1">
    <source>
        <dbReference type="SAM" id="MobiDB-lite"/>
    </source>
</evidence>
<keyword evidence="2" id="KW-1185">Reference proteome</keyword>
<feature type="compositionally biased region" description="Polar residues" evidence="1">
    <location>
        <begin position="105"/>
        <end position="115"/>
    </location>
</feature>
<accession>A0A914D9V1</accession>
<dbReference type="Proteomes" id="UP000887540">
    <property type="component" value="Unplaced"/>
</dbReference>
<dbReference type="AlphaFoldDB" id="A0A914D9V1"/>
<sequence>MLRSVKLEDLKCFSATPILTKDGFLLDCDNLDVARSIQWLYEGVAISHANVMEYEQLDNGSLVVKGKDLDPKDFSCAVNYLTSPSRHTRQLGYRPNNDPGHRTNSEGNTRPQFTYTPKDRSYRE</sequence>
<name>A0A914D9V1_9BILA</name>